<comment type="caution">
    <text evidence="1">The sequence shown here is derived from an EMBL/GenBank/DDBJ whole genome shotgun (WGS) entry which is preliminary data.</text>
</comment>
<keyword evidence="2" id="KW-1185">Reference proteome</keyword>
<dbReference type="AlphaFoldDB" id="A0A7W5TSM9"/>
<gene>
    <name evidence="1" type="ORF">FHX47_000251</name>
</gene>
<dbReference type="EMBL" id="JACIBT010000001">
    <property type="protein sequence ID" value="MBB3666658.1"/>
    <property type="molecule type" value="Genomic_DNA"/>
</dbReference>
<reference evidence="1 2" key="1">
    <citation type="submission" date="2020-08" db="EMBL/GenBank/DDBJ databases">
        <title>Sequencing the genomes of 1000 actinobacteria strains.</title>
        <authorList>
            <person name="Klenk H.-P."/>
        </authorList>
    </citation>
    <scope>NUCLEOTIDE SEQUENCE [LARGE SCALE GENOMIC DNA]</scope>
    <source>
        <strain evidence="1 2">DSM 28238</strain>
    </source>
</reference>
<dbReference type="Proteomes" id="UP000547528">
    <property type="component" value="Unassembled WGS sequence"/>
</dbReference>
<dbReference type="Pfam" id="PF14281">
    <property type="entry name" value="PDDEXK_4"/>
    <property type="match status" value="1"/>
</dbReference>
<accession>A0A7W5TSM9</accession>
<evidence type="ECO:0000313" key="2">
    <source>
        <dbReference type="Proteomes" id="UP000547528"/>
    </source>
</evidence>
<sequence>MSAEKADIGGFVTDLLPALSRSLAEEFNVFRVMHHGTHEKQLSNVFAWLLRPEATHELGDTFQRIFLDRVNAGLSTEDKLPSAGYRVFQEVNTTGEDETADGDVGRDIADILLSSEDAAVAIENYGTSDGHGHDYHRYLAHAAGSGRRAVVVLLCIRRVAHLQRDGWEQAAVVTYAEVLRDLKAHIATDGVWRRRHPEQHFFLEQMFHHFVEGPTAVNLNDQLTFIKAMCDTGESERYAMAHRDRAAAEFADIFAEHARRQFEESRNALTEVKASLRSFALRALRDQVNEKLDSGLIETVSARYRGGWQWCVQLWRADDHPALYLVFGHTAVVTVQRAPELVPSPDYLRVFVTHLPSGPNPPERVIQTEVSLAEVMAGLASDDVRLRDAVLAAVGTD</sequence>
<protein>
    <recommendedName>
        <fullName evidence="3">PD-(D/E)XK nuclease superfamily protein</fullName>
    </recommendedName>
</protein>
<dbReference type="InterPro" id="IPR029470">
    <property type="entry name" value="PDDEXK_4"/>
</dbReference>
<dbReference type="RefSeq" id="WP_183357084.1">
    <property type="nucleotide sequence ID" value="NZ_BAABKR010000005.1"/>
</dbReference>
<organism evidence="1 2">
    <name type="scientific">Garicola koreensis</name>
    <dbReference type="NCBI Taxonomy" id="1262554"/>
    <lineage>
        <taxon>Bacteria</taxon>
        <taxon>Bacillati</taxon>
        <taxon>Actinomycetota</taxon>
        <taxon>Actinomycetes</taxon>
        <taxon>Micrococcales</taxon>
        <taxon>Micrococcaceae</taxon>
        <taxon>Garicola</taxon>
    </lineage>
</organism>
<proteinExistence type="predicted"/>
<name>A0A7W5TSM9_9MICC</name>
<evidence type="ECO:0000313" key="1">
    <source>
        <dbReference type="EMBL" id="MBB3666658.1"/>
    </source>
</evidence>
<evidence type="ECO:0008006" key="3">
    <source>
        <dbReference type="Google" id="ProtNLM"/>
    </source>
</evidence>